<dbReference type="PROSITE" id="PS51199">
    <property type="entry name" value="SF4_HELICASE"/>
    <property type="match status" value="1"/>
</dbReference>
<dbReference type="eggNOG" id="COG0305">
    <property type="taxonomic scope" value="Bacteria"/>
</dbReference>
<accession>H7EPC7</accession>
<dbReference type="Pfam" id="PF03796">
    <property type="entry name" value="DnaB_C"/>
    <property type="match status" value="1"/>
</dbReference>
<evidence type="ECO:0000256" key="13">
    <source>
        <dbReference type="RuleBase" id="RU362085"/>
    </source>
</evidence>
<dbReference type="AlphaFoldDB" id="H7EPC7"/>
<dbReference type="GO" id="GO:0006269">
    <property type="term" value="P:DNA replication, synthesis of primer"/>
    <property type="evidence" value="ECO:0007669"/>
    <property type="project" value="UniProtKB-UniRule"/>
</dbReference>
<dbReference type="OrthoDB" id="9773982at2"/>
<dbReference type="EC" id="5.6.2.3" evidence="12 13"/>
<evidence type="ECO:0000256" key="3">
    <source>
        <dbReference type="ARBA" id="ARBA00022705"/>
    </source>
</evidence>
<dbReference type="InterPro" id="IPR007692">
    <property type="entry name" value="DNA_helicase_DnaB"/>
</dbReference>
<comment type="similarity">
    <text evidence="1 13">Belongs to the helicase family. DnaB subfamily.</text>
</comment>
<keyword evidence="4 13" id="KW-0547">Nucleotide-binding</keyword>
<keyword evidence="6 13" id="KW-0347">Helicase</keyword>
<evidence type="ECO:0000259" key="15">
    <source>
        <dbReference type="PROSITE" id="PS51199"/>
    </source>
</evidence>
<keyword evidence="17" id="KW-1185">Reference proteome</keyword>
<evidence type="ECO:0000256" key="8">
    <source>
        <dbReference type="ARBA" id="ARBA00023125"/>
    </source>
</evidence>
<evidence type="ECO:0000256" key="5">
    <source>
        <dbReference type="ARBA" id="ARBA00022801"/>
    </source>
</evidence>
<dbReference type="GO" id="GO:0043139">
    <property type="term" value="F:5'-3' DNA helicase activity"/>
    <property type="evidence" value="ECO:0007669"/>
    <property type="project" value="UniProtKB-EC"/>
</dbReference>
<organism evidence="16 17">
    <name type="scientific">Treponema saccharophilum DSM 2985</name>
    <dbReference type="NCBI Taxonomy" id="907348"/>
    <lineage>
        <taxon>Bacteria</taxon>
        <taxon>Pseudomonadati</taxon>
        <taxon>Spirochaetota</taxon>
        <taxon>Spirochaetia</taxon>
        <taxon>Spirochaetales</taxon>
        <taxon>Treponemataceae</taxon>
        <taxon>Treponema</taxon>
    </lineage>
</organism>
<evidence type="ECO:0000313" key="16">
    <source>
        <dbReference type="EMBL" id="EIC00760.1"/>
    </source>
</evidence>
<evidence type="ECO:0000256" key="10">
    <source>
        <dbReference type="ARBA" id="ARBA00044932"/>
    </source>
</evidence>
<dbReference type="Pfam" id="PF00772">
    <property type="entry name" value="DnaB"/>
    <property type="match status" value="1"/>
</dbReference>
<keyword evidence="8 13" id="KW-0238">DNA-binding</keyword>
<dbReference type="PANTHER" id="PTHR30153">
    <property type="entry name" value="REPLICATIVE DNA HELICASE DNAB"/>
    <property type="match status" value="1"/>
</dbReference>
<dbReference type="CDD" id="cd00984">
    <property type="entry name" value="DnaB_C"/>
    <property type="match status" value="1"/>
</dbReference>
<keyword evidence="7 13" id="KW-0067">ATP-binding</keyword>
<keyword evidence="2 13" id="KW-0639">Primosome</keyword>
<dbReference type="STRING" id="907348.TresaDRAFT_0233"/>
<dbReference type="InterPro" id="IPR036185">
    <property type="entry name" value="DNA_heli_DnaB-like_N_sf"/>
</dbReference>
<feature type="domain" description="SF4 helicase" evidence="15">
    <location>
        <begin position="179"/>
        <end position="443"/>
    </location>
</feature>
<dbReference type="GO" id="GO:0005524">
    <property type="term" value="F:ATP binding"/>
    <property type="evidence" value="ECO:0007669"/>
    <property type="project" value="UniProtKB-UniRule"/>
</dbReference>
<dbReference type="GO" id="GO:1990077">
    <property type="term" value="C:primosome complex"/>
    <property type="evidence" value="ECO:0007669"/>
    <property type="project" value="UniProtKB-UniRule"/>
</dbReference>
<evidence type="ECO:0000256" key="12">
    <source>
        <dbReference type="NCBIfam" id="TIGR00665"/>
    </source>
</evidence>
<reference evidence="16 17" key="1">
    <citation type="submission" date="2011-09" db="EMBL/GenBank/DDBJ databases">
        <title>The draft genome of Treponema saccharophilum DSM 2985.</title>
        <authorList>
            <consortium name="US DOE Joint Genome Institute (JGI-PGF)"/>
            <person name="Lucas S."/>
            <person name="Copeland A."/>
            <person name="Lapidus A."/>
            <person name="Glavina del Rio T."/>
            <person name="Dalin E."/>
            <person name="Tice H."/>
            <person name="Bruce D."/>
            <person name="Goodwin L."/>
            <person name="Pitluck S."/>
            <person name="Peters L."/>
            <person name="Kyrpides N."/>
            <person name="Mavromatis K."/>
            <person name="Ivanova N."/>
            <person name="Markowitz V."/>
            <person name="Cheng J.-F."/>
            <person name="Hugenholtz P."/>
            <person name="Woyke T."/>
            <person name="Wu D."/>
            <person name="Gronow S."/>
            <person name="Wellnitz S."/>
            <person name="Brambilla E."/>
            <person name="Klenk H.-P."/>
            <person name="Eisen J.A."/>
        </authorList>
    </citation>
    <scope>NUCLEOTIDE SEQUENCE [LARGE SCALE GENOMIC DNA]</scope>
    <source>
        <strain evidence="16 17">DSM 2985</strain>
    </source>
</reference>
<evidence type="ECO:0000256" key="4">
    <source>
        <dbReference type="ARBA" id="ARBA00022741"/>
    </source>
</evidence>
<dbReference type="InterPro" id="IPR016136">
    <property type="entry name" value="DNA_helicase_N/primase_C"/>
</dbReference>
<dbReference type="EMBL" id="AGRW01000054">
    <property type="protein sequence ID" value="EIC00760.1"/>
    <property type="molecule type" value="Genomic_DNA"/>
</dbReference>
<dbReference type="RefSeq" id="WP_002706447.1">
    <property type="nucleotide sequence ID" value="NZ_AGRW01000054.1"/>
</dbReference>
<dbReference type="FunFam" id="1.10.860.10:FF:000001">
    <property type="entry name" value="Replicative DNA helicase"/>
    <property type="match status" value="1"/>
</dbReference>
<dbReference type="SUPFAM" id="SSF48024">
    <property type="entry name" value="N-terminal domain of DnaB helicase"/>
    <property type="match status" value="1"/>
</dbReference>
<name>H7EPC7_9SPIR</name>
<dbReference type="GO" id="GO:0016887">
    <property type="term" value="F:ATP hydrolysis activity"/>
    <property type="evidence" value="ECO:0007669"/>
    <property type="project" value="RHEA"/>
</dbReference>
<dbReference type="SUPFAM" id="SSF52540">
    <property type="entry name" value="P-loop containing nucleoside triphosphate hydrolases"/>
    <property type="match status" value="1"/>
</dbReference>
<evidence type="ECO:0000256" key="9">
    <source>
        <dbReference type="ARBA" id="ARBA00023235"/>
    </source>
</evidence>
<comment type="function">
    <text evidence="10 13">The main replicative DNA helicase, it participates in initiation and elongation during chromosome replication. Travels ahead of the DNA replisome, separating dsDNA into templates for DNA synthesis. A processive ATP-dependent 5'-3' DNA helicase it has DNA-dependent ATPase activity.</text>
</comment>
<dbReference type="GO" id="GO:0003677">
    <property type="term" value="F:DNA binding"/>
    <property type="evidence" value="ECO:0007669"/>
    <property type="project" value="UniProtKB-UniRule"/>
</dbReference>
<dbReference type="InterPro" id="IPR007694">
    <property type="entry name" value="DNA_helicase_DnaB-like_C"/>
</dbReference>
<evidence type="ECO:0000256" key="6">
    <source>
        <dbReference type="ARBA" id="ARBA00022806"/>
    </source>
</evidence>
<dbReference type="NCBIfam" id="TIGR00665">
    <property type="entry name" value="DnaB"/>
    <property type="match status" value="1"/>
</dbReference>
<keyword evidence="3 13" id="KW-0235">DNA replication</keyword>
<evidence type="ECO:0000256" key="1">
    <source>
        <dbReference type="ARBA" id="ARBA00008428"/>
    </source>
</evidence>
<dbReference type="GO" id="GO:0005829">
    <property type="term" value="C:cytosol"/>
    <property type="evidence" value="ECO:0007669"/>
    <property type="project" value="TreeGrafter"/>
</dbReference>
<dbReference type="InterPro" id="IPR007693">
    <property type="entry name" value="DNA_helicase_DnaB-like_N"/>
</dbReference>
<evidence type="ECO:0000256" key="2">
    <source>
        <dbReference type="ARBA" id="ARBA00022515"/>
    </source>
</evidence>
<protein>
    <recommendedName>
        <fullName evidence="12 13">Replicative DNA helicase</fullName>
        <ecNumber evidence="12 13">5.6.2.3</ecNumber>
    </recommendedName>
</protein>
<keyword evidence="5 13" id="KW-0378">Hydrolase</keyword>
<evidence type="ECO:0000256" key="11">
    <source>
        <dbReference type="ARBA" id="ARBA00048954"/>
    </source>
</evidence>
<dbReference type="PANTHER" id="PTHR30153:SF2">
    <property type="entry name" value="REPLICATIVE DNA HELICASE"/>
    <property type="match status" value="1"/>
</dbReference>
<evidence type="ECO:0000313" key="17">
    <source>
        <dbReference type="Proteomes" id="UP000003571"/>
    </source>
</evidence>
<comment type="catalytic activity">
    <reaction evidence="11 13">
        <text>ATP + H2O = ADP + phosphate + H(+)</text>
        <dbReference type="Rhea" id="RHEA:13065"/>
        <dbReference type="ChEBI" id="CHEBI:15377"/>
        <dbReference type="ChEBI" id="CHEBI:15378"/>
        <dbReference type="ChEBI" id="CHEBI:30616"/>
        <dbReference type="ChEBI" id="CHEBI:43474"/>
        <dbReference type="ChEBI" id="CHEBI:456216"/>
        <dbReference type="EC" id="5.6.2.3"/>
    </reaction>
</comment>
<dbReference type="InterPro" id="IPR027417">
    <property type="entry name" value="P-loop_NTPase"/>
</dbReference>
<sequence length="481" mass="52918">MDVKLKDTVPPHNIEAEKATLGAMLLDWDSVNSVLLLLRPDDFYVQQNQVVFEGIASLSFQGIKGDSVTLVGELSKTGKLDAAGGVAYISSLTSVVPTSANVEYYAKLVSEASIRRGLIKIAAEVKADAFDESRDSRAILDEAEKKIFSLSEMDQSSPVRTMLDIVPQALENIQYHYANHEVFTGIPSGFAKLDSMTSGFQDSELIIIGARPSMGKTALALNMMEHIALVRKIPCGFFSLEMSSEQIGQRILSQVGHVPGTKLRDGTMKLDELQKLQIAAARCYDAPLYIIDTPNMQLVELRAMARRLRQKNGIKIIFIDYIGLITTENSQAPVYEQVSEISKSLKSLARELEIPIVALCQVARDAEGNEPTLSQLRGSGSIEQDADVVMFIHRERKKQEDGTAQSVQDAKLIVAKQRNGPIGDVPLLFLSSFTRFENASDERIRQAQQKNDSPEAAAHSAGQEGFAEKRLNFPKITFPVS</sequence>
<proteinExistence type="inferred from homology"/>
<comment type="caution">
    <text evidence="16">The sequence shown here is derived from an EMBL/GenBank/DDBJ whole genome shotgun (WGS) entry which is preliminary data.</text>
</comment>
<dbReference type="Gene3D" id="3.40.50.300">
    <property type="entry name" value="P-loop containing nucleotide triphosphate hydrolases"/>
    <property type="match status" value="1"/>
</dbReference>
<dbReference type="Proteomes" id="UP000003571">
    <property type="component" value="Unassembled WGS sequence"/>
</dbReference>
<evidence type="ECO:0000256" key="7">
    <source>
        <dbReference type="ARBA" id="ARBA00022840"/>
    </source>
</evidence>
<dbReference type="Gene3D" id="1.10.860.10">
    <property type="entry name" value="DNAb Helicase, Chain A"/>
    <property type="match status" value="1"/>
</dbReference>
<evidence type="ECO:0000256" key="14">
    <source>
        <dbReference type="SAM" id="MobiDB-lite"/>
    </source>
</evidence>
<keyword evidence="9" id="KW-0413">Isomerase</keyword>
<gene>
    <name evidence="16" type="ORF">TresaDRAFT_0233</name>
</gene>
<feature type="region of interest" description="Disordered" evidence="14">
    <location>
        <begin position="444"/>
        <end position="468"/>
    </location>
</feature>
<dbReference type="PATRIC" id="fig|907348.3.peg.2823"/>